<keyword evidence="1" id="KW-1133">Transmembrane helix</keyword>
<evidence type="ECO:0000256" key="1">
    <source>
        <dbReference type="SAM" id="Phobius"/>
    </source>
</evidence>
<accession>A0A2P2MZJ4</accession>
<feature type="transmembrane region" description="Helical" evidence="1">
    <location>
        <begin position="12"/>
        <end position="38"/>
    </location>
</feature>
<keyword evidence="1" id="KW-0812">Transmembrane</keyword>
<protein>
    <submittedName>
        <fullName evidence="2">Uncharacterized protein</fullName>
    </submittedName>
</protein>
<name>A0A2P2MZJ4_RHIMU</name>
<reference evidence="2" key="1">
    <citation type="submission" date="2018-02" db="EMBL/GenBank/DDBJ databases">
        <title>Rhizophora mucronata_Transcriptome.</title>
        <authorList>
            <person name="Meera S.P."/>
            <person name="Sreeshan A."/>
            <person name="Augustine A."/>
        </authorList>
    </citation>
    <scope>NUCLEOTIDE SEQUENCE</scope>
    <source>
        <tissue evidence="2">Leaf</tissue>
    </source>
</reference>
<sequence length="52" mass="6018">MTCNLWIYCHFSLMSLSFCLVLFLCSDTLFCISIILLLHSTLKSLLLMEDMP</sequence>
<organism evidence="2">
    <name type="scientific">Rhizophora mucronata</name>
    <name type="common">Asiatic mangrove</name>
    <dbReference type="NCBI Taxonomy" id="61149"/>
    <lineage>
        <taxon>Eukaryota</taxon>
        <taxon>Viridiplantae</taxon>
        <taxon>Streptophyta</taxon>
        <taxon>Embryophyta</taxon>
        <taxon>Tracheophyta</taxon>
        <taxon>Spermatophyta</taxon>
        <taxon>Magnoliopsida</taxon>
        <taxon>eudicotyledons</taxon>
        <taxon>Gunneridae</taxon>
        <taxon>Pentapetalae</taxon>
        <taxon>rosids</taxon>
        <taxon>fabids</taxon>
        <taxon>Malpighiales</taxon>
        <taxon>Rhizophoraceae</taxon>
        <taxon>Rhizophora</taxon>
    </lineage>
</organism>
<dbReference type="EMBL" id="GGEC01055149">
    <property type="protein sequence ID" value="MBX35633.1"/>
    <property type="molecule type" value="Transcribed_RNA"/>
</dbReference>
<keyword evidence="1" id="KW-0472">Membrane</keyword>
<proteinExistence type="predicted"/>
<evidence type="ECO:0000313" key="2">
    <source>
        <dbReference type="EMBL" id="MBX35633.1"/>
    </source>
</evidence>
<dbReference type="AlphaFoldDB" id="A0A2P2MZJ4"/>